<evidence type="ECO:0000313" key="2">
    <source>
        <dbReference type="Proteomes" id="UP001055811"/>
    </source>
</evidence>
<organism evidence="1 2">
    <name type="scientific">Cichorium intybus</name>
    <name type="common">Chicory</name>
    <dbReference type="NCBI Taxonomy" id="13427"/>
    <lineage>
        <taxon>Eukaryota</taxon>
        <taxon>Viridiplantae</taxon>
        <taxon>Streptophyta</taxon>
        <taxon>Embryophyta</taxon>
        <taxon>Tracheophyta</taxon>
        <taxon>Spermatophyta</taxon>
        <taxon>Magnoliopsida</taxon>
        <taxon>eudicotyledons</taxon>
        <taxon>Gunneridae</taxon>
        <taxon>Pentapetalae</taxon>
        <taxon>asterids</taxon>
        <taxon>campanulids</taxon>
        <taxon>Asterales</taxon>
        <taxon>Asteraceae</taxon>
        <taxon>Cichorioideae</taxon>
        <taxon>Cichorieae</taxon>
        <taxon>Cichoriinae</taxon>
        <taxon>Cichorium</taxon>
    </lineage>
</organism>
<dbReference type="Proteomes" id="UP001055811">
    <property type="component" value="Linkage Group LG03"/>
</dbReference>
<reference evidence="1 2" key="2">
    <citation type="journal article" date="2022" name="Mol. Ecol. Resour.">
        <title>The genomes of chicory, endive, great burdock and yacon provide insights into Asteraceae paleo-polyploidization history and plant inulin production.</title>
        <authorList>
            <person name="Fan W."/>
            <person name="Wang S."/>
            <person name="Wang H."/>
            <person name="Wang A."/>
            <person name="Jiang F."/>
            <person name="Liu H."/>
            <person name="Zhao H."/>
            <person name="Xu D."/>
            <person name="Zhang Y."/>
        </authorList>
    </citation>
    <scope>NUCLEOTIDE SEQUENCE [LARGE SCALE GENOMIC DNA]</scope>
    <source>
        <strain evidence="2">cv. Punajuju</strain>
        <tissue evidence="1">Leaves</tissue>
    </source>
</reference>
<accession>A0ACB9F4Y2</accession>
<reference evidence="2" key="1">
    <citation type="journal article" date="2022" name="Mol. Ecol. Resour.">
        <title>The genomes of chicory, endive, great burdock and yacon provide insights into Asteraceae palaeo-polyploidization history and plant inulin production.</title>
        <authorList>
            <person name="Fan W."/>
            <person name="Wang S."/>
            <person name="Wang H."/>
            <person name="Wang A."/>
            <person name="Jiang F."/>
            <person name="Liu H."/>
            <person name="Zhao H."/>
            <person name="Xu D."/>
            <person name="Zhang Y."/>
        </authorList>
    </citation>
    <scope>NUCLEOTIDE SEQUENCE [LARGE SCALE GENOMIC DNA]</scope>
    <source>
        <strain evidence="2">cv. Punajuju</strain>
    </source>
</reference>
<name>A0ACB9F4Y2_CICIN</name>
<evidence type="ECO:0000313" key="1">
    <source>
        <dbReference type="EMBL" id="KAI3765958.1"/>
    </source>
</evidence>
<gene>
    <name evidence="1" type="ORF">L2E82_16005</name>
</gene>
<dbReference type="EMBL" id="CM042011">
    <property type="protein sequence ID" value="KAI3765958.1"/>
    <property type="molecule type" value="Genomic_DNA"/>
</dbReference>
<keyword evidence="2" id="KW-1185">Reference proteome</keyword>
<protein>
    <submittedName>
        <fullName evidence="1">Uncharacterized protein</fullName>
    </submittedName>
</protein>
<comment type="caution">
    <text evidence="1">The sequence shown here is derived from an EMBL/GenBank/DDBJ whole genome shotgun (WGS) entry which is preliminary data.</text>
</comment>
<proteinExistence type="predicted"/>
<sequence>MVVALISNCIFCFLISKKRIISINKEHEITYGCVKDVLGKCYQQCNLLDQPMTLNHCGVQDSGGGMIMTGFLAPPLSFFFKQPSKARNEANINNGGYSFELGFLSGMEAIEDNIIEEWRHGESKSLQSTLPLSFFLFQSALMAKTRSIKNSIVTLSPHLFPQFLHLFSPKNHPRTPQLSFAPSMRIFFFLIFTLLLASVLCFVAINPFLYTPSLSVISHTASYSPLFLASLSSVFQDPTAADNNDAPVSLTTTAMVPLPPRSVAGAASEFWEQPNGEGYRPCLDFSLNYRKRSSKIAKEKTKFLVVLVSGGLFQIRNQIVDAVVIARILEAALVFPVLQGDESEEFSEIFDIEHFKKTLKADIRVVSSLPTTHLASWQSLENQIPHNVPPFWIRAKFLKKLNEEGSLVLTGLDSKLSKNLPPDLQKLRCKVAFHALKFAKPIRELGNRIARRMWIEGPYVAIPFILKKPNISGPKNDVIINKERESHPEFLTKNPNITFPLNPLEAASLLKDLGAPTNARVYVAGDDVAIQPLKTEFPNVVTKEMLAREGELNPYRNKTLILTAIDYIVSLSSDVFLPSYDGHMVRALQGHRAYVGHRKFVTMSRDFKGQPEPRGRRRDRDVIAYPVPEFENEVLGCVDQELWEVLLPAVKKPTVKLCNRTGVTPTIGSNINGEEYSDDGFSDGGGGCVQGVASTDLVDNDGFSGGS</sequence>